<accession>A0A9P5YKP3</accession>
<evidence type="ECO:0000313" key="2">
    <source>
        <dbReference type="Proteomes" id="UP000807469"/>
    </source>
</evidence>
<comment type="caution">
    <text evidence="1">The sequence shown here is derived from an EMBL/GenBank/DDBJ whole genome shotgun (WGS) entry which is preliminary data.</text>
</comment>
<protein>
    <submittedName>
        <fullName evidence="1">Uncharacterized protein</fullName>
    </submittedName>
</protein>
<organism evidence="1 2">
    <name type="scientific">Pholiota conissans</name>
    <dbReference type="NCBI Taxonomy" id="109636"/>
    <lineage>
        <taxon>Eukaryota</taxon>
        <taxon>Fungi</taxon>
        <taxon>Dikarya</taxon>
        <taxon>Basidiomycota</taxon>
        <taxon>Agaricomycotina</taxon>
        <taxon>Agaricomycetes</taxon>
        <taxon>Agaricomycetidae</taxon>
        <taxon>Agaricales</taxon>
        <taxon>Agaricineae</taxon>
        <taxon>Strophariaceae</taxon>
        <taxon>Pholiota</taxon>
    </lineage>
</organism>
<evidence type="ECO:0000313" key="1">
    <source>
        <dbReference type="EMBL" id="KAF9471617.1"/>
    </source>
</evidence>
<keyword evidence="2" id="KW-1185">Reference proteome</keyword>
<dbReference type="EMBL" id="MU155651">
    <property type="protein sequence ID" value="KAF9471617.1"/>
    <property type="molecule type" value="Genomic_DNA"/>
</dbReference>
<reference evidence="1" key="1">
    <citation type="submission" date="2020-11" db="EMBL/GenBank/DDBJ databases">
        <authorList>
            <consortium name="DOE Joint Genome Institute"/>
            <person name="Ahrendt S."/>
            <person name="Riley R."/>
            <person name="Andreopoulos W."/>
            <person name="Labutti K."/>
            <person name="Pangilinan J."/>
            <person name="Ruiz-Duenas F.J."/>
            <person name="Barrasa J.M."/>
            <person name="Sanchez-Garcia M."/>
            <person name="Camarero S."/>
            <person name="Miyauchi S."/>
            <person name="Serrano A."/>
            <person name="Linde D."/>
            <person name="Babiker R."/>
            <person name="Drula E."/>
            <person name="Ayuso-Fernandez I."/>
            <person name="Pacheco R."/>
            <person name="Padilla G."/>
            <person name="Ferreira P."/>
            <person name="Barriuso J."/>
            <person name="Kellner H."/>
            <person name="Castanera R."/>
            <person name="Alfaro M."/>
            <person name="Ramirez L."/>
            <person name="Pisabarro A.G."/>
            <person name="Kuo A."/>
            <person name="Tritt A."/>
            <person name="Lipzen A."/>
            <person name="He G."/>
            <person name="Yan M."/>
            <person name="Ng V."/>
            <person name="Cullen D."/>
            <person name="Martin F."/>
            <person name="Rosso M.-N."/>
            <person name="Henrissat B."/>
            <person name="Hibbett D."/>
            <person name="Martinez A.T."/>
            <person name="Grigoriev I.V."/>
        </authorList>
    </citation>
    <scope>NUCLEOTIDE SEQUENCE</scope>
    <source>
        <strain evidence="1">CIRM-BRFM 674</strain>
    </source>
</reference>
<proteinExistence type="predicted"/>
<dbReference type="AlphaFoldDB" id="A0A9P5YKP3"/>
<sequence length="118" mass="12994">MPLGPVFAVSSSEPSLAIDILPSKPITKCVLISLTQFFSFIHSDGIILNPFAGSTYAIATLDVRVRLHLLVHLHSSSQAQLFLLLPRYGWDHSETGPHASTTSHDNSERRTHVFVMTV</sequence>
<gene>
    <name evidence="1" type="ORF">BDN70DRAFT_555714</name>
</gene>
<name>A0A9P5YKP3_9AGAR</name>
<dbReference type="Proteomes" id="UP000807469">
    <property type="component" value="Unassembled WGS sequence"/>
</dbReference>